<gene>
    <name evidence="2" type="ORF">IAD46_03730</name>
</gene>
<dbReference type="AlphaFoldDB" id="A0A9D1KK99"/>
<dbReference type="GO" id="GO:0008832">
    <property type="term" value="F:dGTPase activity"/>
    <property type="evidence" value="ECO:0007669"/>
    <property type="project" value="TreeGrafter"/>
</dbReference>
<accession>A0A9D1KK99</accession>
<dbReference type="InterPro" id="IPR003607">
    <property type="entry name" value="HD/PDEase_dom"/>
</dbReference>
<dbReference type="SUPFAM" id="SSF109604">
    <property type="entry name" value="HD-domain/PDEase-like"/>
    <property type="match status" value="1"/>
</dbReference>
<dbReference type="EMBL" id="DVLF01000112">
    <property type="protein sequence ID" value="HIT50119.1"/>
    <property type="molecule type" value="Genomic_DNA"/>
</dbReference>
<dbReference type="InterPro" id="IPR050135">
    <property type="entry name" value="dGTPase-like"/>
</dbReference>
<dbReference type="SMART" id="SM00471">
    <property type="entry name" value="HDc"/>
    <property type="match status" value="1"/>
</dbReference>
<sequence length="408" mass="47141">MFETFERPKVFRDPLYGYIEVRHRLILELIDSKEVQRLRRIRQLSGVSMVFHTAEHSRFTHALGAYHMAYLVLKNVEGIEVLDSWQQMVFLAAALLHDIGHGPYSHAFEHVLKTSHEQMTIRLLLSELTDVHRILSRYPMLVEDIASVIAHQGKYPLIESLVSSQLDVDRMDYLSRDAYFTGATYGTIDMHRLLRSMKVVDGQLLIRASGVHTVESYLMSRYHMYFQVYYHPAARAYELLLESIYQRICDLSVSQKMDDSITSFLNVIHDPNDVASYIELDDAYVNGFIKRLVKSSDPVLNQLANAFENRRLFRFIDLANNPDPLLLKELKKKYGGSCSASYFYYETAVSAVAYLETKQPEKDINTIKILLPNGQIKTLNDYSPIMSGLVSTSYKKIERIYYFEDADV</sequence>
<dbReference type="InterPro" id="IPR006674">
    <property type="entry name" value="HD_domain"/>
</dbReference>
<dbReference type="CDD" id="cd00077">
    <property type="entry name" value="HDc"/>
    <property type="match status" value="1"/>
</dbReference>
<reference evidence="2" key="1">
    <citation type="submission" date="2020-10" db="EMBL/GenBank/DDBJ databases">
        <authorList>
            <person name="Gilroy R."/>
        </authorList>
    </citation>
    <scope>NUCLEOTIDE SEQUENCE</scope>
    <source>
        <strain evidence="2">ChiW17-6978</strain>
    </source>
</reference>
<comment type="caution">
    <text evidence="2">The sequence shown here is derived from an EMBL/GenBank/DDBJ whole genome shotgun (WGS) entry which is preliminary data.</text>
</comment>
<dbReference type="PANTHER" id="PTHR11373">
    <property type="entry name" value="DEOXYNUCLEOSIDE TRIPHOSPHATE TRIPHOSPHOHYDROLASE"/>
    <property type="match status" value="1"/>
</dbReference>
<dbReference type="PANTHER" id="PTHR11373:SF4">
    <property type="entry name" value="DEOXYNUCLEOSIDE TRIPHOSPHATE TRIPHOSPHOHYDROLASE SAMHD1"/>
    <property type="match status" value="1"/>
</dbReference>
<evidence type="ECO:0000313" key="3">
    <source>
        <dbReference type="Proteomes" id="UP000886758"/>
    </source>
</evidence>
<dbReference type="GO" id="GO:0006203">
    <property type="term" value="P:dGTP catabolic process"/>
    <property type="evidence" value="ECO:0007669"/>
    <property type="project" value="TreeGrafter"/>
</dbReference>
<proteinExistence type="predicted"/>
<dbReference type="Proteomes" id="UP000886758">
    <property type="component" value="Unassembled WGS sequence"/>
</dbReference>
<name>A0A9D1KK99_9MOLU</name>
<evidence type="ECO:0000259" key="1">
    <source>
        <dbReference type="SMART" id="SM00471"/>
    </source>
</evidence>
<dbReference type="Pfam" id="PF01966">
    <property type="entry name" value="HD"/>
    <property type="match status" value="1"/>
</dbReference>
<protein>
    <submittedName>
        <fullName evidence="2">HD domain-containing protein</fullName>
    </submittedName>
</protein>
<feature type="domain" description="HD/PDEase" evidence="1">
    <location>
        <begin position="54"/>
        <end position="183"/>
    </location>
</feature>
<dbReference type="InterPro" id="IPR045509">
    <property type="entry name" value="HD_assoc_2"/>
</dbReference>
<organism evidence="2 3">
    <name type="scientific">Candidatus Pelethenecus faecipullorum</name>
    <dbReference type="NCBI Taxonomy" id="2840900"/>
    <lineage>
        <taxon>Bacteria</taxon>
        <taxon>Bacillati</taxon>
        <taxon>Mycoplasmatota</taxon>
        <taxon>Mollicutes</taxon>
        <taxon>Candidatus Pelethenecus</taxon>
    </lineage>
</organism>
<dbReference type="Pfam" id="PF19276">
    <property type="entry name" value="HD_assoc_2"/>
    <property type="match status" value="1"/>
</dbReference>
<dbReference type="Gene3D" id="1.10.3210.10">
    <property type="entry name" value="Hypothetical protein af1432"/>
    <property type="match status" value="1"/>
</dbReference>
<evidence type="ECO:0000313" key="2">
    <source>
        <dbReference type="EMBL" id="HIT50119.1"/>
    </source>
</evidence>
<reference evidence="2" key="2">
    <citation type="journal article" date="2021" name="PeerJ">
        <title>Extensive microbial diversity within the chicken gut microbiome revealed by metagenomics and culture.</title>
        <authorList>
            <person name="Gilroy R."/>
            <person name="Ravi A."/>
            <person name="Getino M."/>
            <person name="Pursley I."/>
            <person name="Horton D.L."/>
            <person name="Alikhan N.F."/>
            <person name="Baker D."/>
            <person name="Gharbi K."/>
            <person name="Hall N."/>
            <person name="Watson M."/>
            <person name="Adriaenssens E.M."/>
            <person name="Foster-Nyarko E."/>
            <person name="Jarju S."/>
            <person name="Secka A."/>
            <person name="Antonio M."/>
            <person name="Oren A."/>
            <person name="Chaudhuri R.R."/>
            <person name="La Ragione R."/>
            <person name="Hildebrand F."/>
            <person name="Pallen M.J."/>
        </authorList>
    </citation>
    <scope>NUCLEOTIDE SEQUENCE</scope>
    <source>
        <strain evidence="2">ChiW17-6978</strain>
    </source>
</reference>